<dbReference type="AlphaFoldDB" id="A0A399ESU2"/>
<dbReference type="InterPro" id="IPR003661">
    <property type="entry name" value="HisK_dim/P_dom"/>
</dbReference>
<dbReference type="SMART" id="SM00388">
    <property type="entry name" value="HisKA"/>
    <property type="match status" value="1"/>
</dbReference>
<dbReference type="SUPFAM" id="SSF55874">
    <property type="entry name" value="ATPase domain of HSP90 chaperone/DNA topoisomerase II/histidine kinase"/>
    <property type="match status" value="1"/>
</dbReference>
<dbReference type="InterPro" id="IPR036097">
    <property type="entry name" value="HisK_dim/P_sf"/>
</dbReference>
<dbReference type="Gene3D" id="1.10.287.130">
    <property type="match status" value="1"/>
</dbReference>
<keyword evidence="8 10" id="KW-1133">Transmembrane helix</keyword>
<keyword evidence="7 13" id="KW-0418">Kinase</keyword>
<dbReference type="GO" id="GO:0005886">
    <property type="term" value="C:plasma membrane"/>
    <property type="evidence" value="ECO:0007669"/>
    <property type="project" value="TreeGrafter"/>
</dbReference>
<evidence type="ECO:0000313" key="14">
    <source>
        <dbReference type="Proteomes" id="UP000265341"/>
    </source>
</evidence>
<evidence type="ECO:0000256" key="6">
    <source>
        <dbReference type="ARBA" id="ARBA00022692"/>
    </source>
</evidence>
<evidence type="ECO:0000256" key="4">
    <source>
        <dbReference type="ARBA" id="ARBA00022553"/>
    </source>
</evidence>
<proteinExistence type="predicted"/>
<dbReference type="Pfam" id="PF00672">
    <property type="entry name" value="HAMP"/>
    <property type="match status" value="1"/>
</dbReference>
<keyword evidence="6 10" id="KW-0812">Transmembrane</keyword>
<feature type="domain" description="HAMP" evidence="12">
    <location>
        <begin position="165"/>
        <end position="215"/>
    </location>
</feature>
<evidence type="ECO:0000256" key="10">
    <source>
        <dbReference type="SAM" id="Phobius"/>
    </source>
</evidence>
<keyword evidence="5 13" id="KW-0808">Transferase</keyword>
<keyword evidence="10" id="KW-0472">Membrane</keyword>
<dbReference type="OrthoDB" id="25947at2"/>
<dbReference type="InterPro" id="IPR005467">
    <property type="entry name" value="His_kinase_dom"/>
</dbReference>
<dbReference type="PROSITE" id="PS50885">
    <property type="entry name" value="HAMP"/>
    <property type="match status" value="1"/>
</dbReference>
<evidence type="ECO:0000259" key="11">
    <source>
        <dbReference type="PROSITE" id="PS50109"/>
    </source>
</evidence>
<keyword evidence="14" id="KW-1185">Reference proteome</keyword>
<evidence type="ECO:0000256" key="9">
    <source>
        <dbReference type="ARBA" id="ARBA00023012"/>
    </source>
</evidence>
<dbReference type="InterPro" id="IPR036890">
    <property type="entry name" value="HATPase_C_sf"/>
</dbReference>
<accession>A0A399ESU2</accession>
<dbReference type="PANTHER" id="PTHR45436">
    <property type="entry name" value="SENSOR HISTIDINE KINASE YKOH"/>
    <property type="match status" value="1"/>
</dbReference>
<keyword evidence="4" id="KW-0597">Phosphoprotein</keyword>
<gene>
    <name evidence="13" type="primary">mprB_2</name>
    <name evidence="13" type="ORF">Mrose_01231</name>
</gene>
<keyword evidence="9" id="KW-0902">Two-component regulatory system</keyword>
<dbReference type="RefSeq" id="WP_119276550.1">
    <property type="nucleotide sequence ID" value="NZ_QWLA01000017.1"/>
</dbReference>
<evidence type="ECO:0000256" key="2">
    <source>
        <dbReference type="ARBA" id="ARBA00004370"/>
    </source>
</evidence>
<feature type="domain" description="Histidine kinase" evidence="11">
    <location>
        <begin position="223"/>
        <end position="410"/>
    </location>
</feature>
<evidence type="ECO:0000313" key="13">
    <source>
        <dbReference type="EMBL" id="RIH87674.1"/>
    </source>
</evidence>
<dbReference type="InterPro" id="IPR050428">
    <property type="entry name" value="TCS_sensor_his_kinase"/>
</dbReference>
<dbReference type="SMART" id="SM00387">
    <property type="entry name" value="HATPase_c"/>
    <property type="match status" value="1"/>
</dbReference>
<evidence type="ECO:0000256" key="1">
    <source>
        <dbReference type="ARBA" id="ARBA00000085"/>
    </source>
</evidence>
<feature type="transmembrane region" description="Helical" evidence="10">
    <location>
        <begin position="144"/>
        <end position="164"/>
    </location>
</feature>
<dbReference type="CDD" id="cd06225">
    <property type="entry name" value="HAMP"/>
    <property type="match status" value="1"/>
</dbReference>
<dbReference type="InterPro" id="IPR003594">
    <property type="entry name" value="HATPase_dom"/>
</dbReference>
<dbReference type="SUPFAM" id="SSF47384">
    <property type="entry name" value="Homodimeric domain of signal transducing histidine kinase"/>
    <property type="match status" value="1"/>
</dbReference>
<comment type="subcellular location">
    <subcellularLocation>
        <location evidence="2">Membrane</location>
    </subcellularLocation>
</comment>
<dbReference type="EMBL" id="QWLA01000017">
    <property type="protein sequence ID" value="RIH87674.1"/>
    <property type="molecule type" value="Genomic_DNA"/>
</dbReference>
<sequence length="413" mass="45059">MSLRLRLALIAFSLTLLGLGLGLFSTYQVLERSSLAELDQELRFQAGVVLRAALESQSIPDEIADELTQSNRPNSAQVYRGSQKIWEGGTFSSDLPFDAQMLGRQGPSEVGGLRVYTLSRGDLSVQVSAPLGLLRETLGRFVEVAVPIALLLALFSAGLAYLAATLAVRPLERLAHAAAHFEQGVAIPSTSGQDEAATLARSFANLMGRLKEQREREQQFLAYAAHELRTPLSAFRASLEAARLRGQMPSEQLSRLHREALRLETLAQNLLALSRAESGEVRGQPLDLADMVFEAFDRFQPLALERGLELCLEAYPAPTYADVGLLEQALNNLVHNALRYTAKGSVTLKSGLEDGWAWLEVTDTGPGFRKGAPEGLGLRVVRAVAQALGGELIIKQHQGSQVRLRLPPHRRVI</sequence>
<name>A0A399ESU2_9DEIN</name>
<evidence type="ECO:0000259" key="12">
    <source>
        <dbReference type="PROSITE" id="PS50885"/>
    </source>
</evidence>
<dbReference type="GO" id="GO:0000155">
    <property type="term" value="F:phosphorelay sensor kinase activity"/>
    <property type="evidence" value="ECO:0007669"/>
    <property type="project" value="InterPro"/>
</dbReference>
<dbReference type="Gene3D" id="6.10.340.10">
    <property type="match status" value="1"/>
</dbReference>
<organism evidence="13 14">
    <name type="scientific">Calidithermus roseus</name>
    <dbReference type="NCBI Taxonomy" id="1644118"/>
    <lineage>
        <taxon>Bacteria</taxon>
        <taxon>Thermotogati</taxon>
        <taxon>Deinococcota</taxon>
        <taxon>Deinococci</taxon>
        <taxon>Thermales</taxon>
        <taxon>Thermaceae</taxon>
        <taxon>Calidithermus</taxon>
    </lineage>
</organism>
<evidence type="ECO:0000256" key="8">
    <source>
        <dbReference type="ARBA" id="ARBA00022989"/>
    </source>
</evidence>
<dbReference type="EC" id="2.7.13.3" evidence="3"/>
<reference evidence="13 14" key="1">
    <citation type="submission" date="2018-08" db="EMBL/GenBank/DDBJ databases">
        <title>Meiothermus roseus NBRC 110900 genome sequencing project.</title>
        <authorList>
            <person name="Da Costa M.S."/>
            <person name="Albuquerque L."/>
            <person name="Raposo P."/>
            <person name="Froufe H.J.C."/>
            <person name="Barroso C.S."/>
            <person name="Egas C."/>
        </authorList>
    </citation>
    <scope>NUCLEOTIDE SEQUENCE [LARGE SCALE GENOMIC DNA]</scope>
    <source>
        <strain evidence="13 14">NBRC 110900</strain>
    </source>
</reference>
<evidence type="ECO:0000256" key="3">
    <source>
        <dbReference type="ARBA" id="ARBA00012438"/>
    </source>
</evidence>
<dbReference type="Pfam" id="PF02518">
    <property type="entry name" value="HATPase_c"/>
    <property type="match status" value="1"/>
</dbReference>
<dbReference type="Gene3D" id="3.30.565.10">
    <property type="entry name" value="Histidine kinase-like ATPase, C-terminal domain"/>
    <property type="match status" value="1"/>
</dbReference>
<dbReference type="Pfam" id="PF00512">
    <property type="entry name" value="HisKA"/>
    <property type="match status" value="1"/>
</dbReference>
<comment type="caution">
    <text evidence="13">The sequence shown here is derived from an EMBL/GenBank/DDBJ whole genome shotgun (WGS) entry which is preliminary data.</text>
</comment>
<dbReference type="PROSITE" id="PS50109">
    <property type="entry name" value="HIS_KIN"/>
    <property type="match status" value="1"/>
</dbReference>
<dbReference type="Proteomes" id="UP000265341">
    <property type="component" value="Unassembled WGS sequence"/>
</dbReference>
<dbReference type="PANTHER" id="PTHR45436:SF5">
    <property type="entry name" value="SENSOR HISTIDINE KINASE TRCS"/>
    <property type="match status" value="1"/>
</dbReference>
<evidence type="ECO:0000256" key="5">
    <source>
        <dbReference type="ARBA" id="ARBA00022679"/>
    </source>
</evidence>
<dbReference type="CDD" id="cd00082">
    <property type="entry name" value="HisKA"/>
    <property type="match status" value="1"/>
</dbReference>
<dbReference type="InterPro" id="IPR003660">
    <property type="entry name" value="HAMP_dom"/>
</dbReference>
<comment type="catalytic activity">
    <reaction evidence="1">
        <text>ATP + protein L-histidine = ADP + protein N-phospho-L-histidine.</text>
        <dbReference type="EC" id="2.7.13.3"/>
    </reaction>
</comment>
<evidence type="ECO:0000256" key="7">
    <source>
        <dbReference type="ARBA" id="ARBA00022777"/>
    </source>
</evidence>
<protein>
    <recommendedName>
        <fullName evidence="3">histidine kinase</fullName>
        <ecNumber evidence="3">2.7.13.3</ecNumber>
    </recommendedName>
</protein>